<dbReference type="AlphaFoldDB" id="A0A0F9X922"/>
<proteinExistence type="predicted"/>
<dbReference type="EMBL" id="LAZR01000131">
    <property type="protein sequence ID" value="KKN88118.1"/>
    <property type="molecule type" value="Genomic_DNA"/>
</dbReference>
<organism evidence="1">
    <name type="scientific">marine sediment metagenome</name>
    <dbReference type="NCBI Taxonomy" id="412755"/>
    <lineage>
        <taxon>unclassified sequences</taxon>
        <taxon>metagenomes</taxon>
        <taxon>ecological metagenomes</taxon>
    </lineage>
</organism>
<name>A0A0F9X922_9ZZZZ</name>
<gene>
    <name evidence="1" type="ORF">LCGC14_0251900</name>
</gene>
<sequence length="57" mass="6781">MNKEDWFAHYEEVLADHPELTEDEAVEMAFDRQRDAYAALADRINDEMKDPLLKRKV</sequence>
<comment type="caution">
    <text evidence="1">The sequence shown here is derived from an EMBL/GenBank/DDBJ whole genome shotgun (WGS) entry which is preliminary data.</text>
</comment>
<reference evidence="1" key="1">
    <citation type="journal article" date="2015" name="Nature">
        <title>Complex archaea that bridge the gap between prokaryotes and eukaryotes.</title>
        <authorList>
            <person name="Spang A."/>
            <person name="Saw J.H."/>
            <person name="Jorgensen S.L."/>
            <person name="Zaremba-Niedzwiedzka K."/>
            <person name="Martijn J."/>
            <person name="Lind A.E."/>
            <person name="van Eijk R."/>
            <person name="Schleper C."/>
            <person name="Guy L."/>
            <person name="Ettema T.J."/>
        </authorList>
    </citation>
    <scope>NUCLEOTIDE SEQUENCE</scope>
</reference>
<protein>
    <submittedName>
        <fullName evidence="1">Uncharacterized protein</fullName>
    </submittedName>
</protein>
<evidence type="ECO:0000313" key="1">
    <source>
        <dbReference type="EMBL" id="KKN88118.1"/>
    </source>
</evidence>
<accession>A0A0F9X922</accession>